<dbReference type="OrthoDB" id="2973663at2"/>
<evidence type="ECO:0000313" key="2">
    <source>
        <dbReference type="EMBL" id="RUT43266.1"/>
    </source>
</evidence>
<feature type="compositionally biased region" description="Basic and acidic residues" evidence="1">
    <location>
        <begin position="277"/>
        <end position="294"/>
    </location>
</feature>
<dbReference type="AlphaFoldDB" id="A0A433Y4U0"/>
<comment type="caution">
    <text evidence="2">The sequence shown here is derived from an EMBL/GenBank/DDBJ whole genome shotgun (WGS) entry which is preliminary data.</text>
</comment>
<gene>
    <name evidence="2" type="ORF">EJP82_20845</name>
</gene>
<dbReference type="EMBL" id="RZNY01000021">
    <property type="protein sequence ID" value="RUT43266.1"/>
    <property type="molecule type" value="Genomic_DNA"/>
</dbReference>
<dbReference type="Proteomes" id="UP000279446">
    <property type="component" value="Unassembled WGS sequence"/>
</dbReference>
<proteinExistence type="predicted"/>
<evidence type="ECO:0000313" key="3">
    <source>
        <dbReference type="Proteomes" id="UP000279446"/>
    </source>
</evidence>
<dbReference type="RefSeq" id="WP_127193989.1">
    <property type="nucleotide sequence ID" value="NZ_RZNY01000021.1"/>
</dbReference>
<sequence length="440" mass="52042">MAKNDERFIPVANAFFDRDGKSKLNPRELYLYSYLHAMRSFMYIDYTITNLGLLSSQVHFVKKDKDNRKYICEALTSLRDKKILIFDDVDIRKEKCIEIRFKTFIRGYEKIPYSFFNNTTGIEEYMVLCAIKIRKRAISFDEWACILDCSSKHAKTKILEMVSIGIINVSNGKYYVNDQGEWRQETNEYEVNDDFTPEDDDNDDDLVIDSVEEETRSNNWGKTGAKLTDKDFYIYLTSKDNKFRTKCENIINKLENPTKLGSKPFDFTRMRDMAQKRIDDESRGKKQSDEKEFVEQSQNTVVRLKSNELVEFNDGINISDVREILYATYNEDTYHQYVKSFSINDLLDGCYAETKQSVREQLSSMIKESKFDDEMKRQIRSFRDAIVSKNNKQRRYDEEWERDEFSFDGQNMSNLSLQSRIRNQNVENKKNKSDLSDFLD</sequence>
<accession>A0A433Y4U0</accession>
<reference evidence="2 3" key="1">
    <citation type="submission" date="2018-12" db="EMBL/GenBank/DDBJ databases">
        <authorList>
            <person name="Sun L."/>
            <person name="Chen Z."/>
        </authorList>
    </citation>
    <scope>NUCLEOTIDE SEQUENCE [LARGE SCALE GENOMIC DNA]</scope>
    <source>
        <strain evidence="2 3">DSM 15890</strain>
    </source>
</reference>
<name>A0A433Y4U0_9BACL</name>
<protein>
    <submittedName>
        <fullName evidence="2">Uncharacterized protein</fullName>
    </submittedName>
</protein>
<feature type="region of interest" description="Disordered" evidence="1">
    <location>
        <begin position="277"/>
        <end position="296"/>
    </location>
</feature>
<organism evidence="2 3">
    <name type="scientific">Paenibacillus anaericanus</name>
    <dbReference type="NCBI Taxonomy" id="170367"/>
    <lineage>
        <taxon>Bacteria</taxon>
        <taxon>Bacillati</taxon>
        <taxon>Bacillota</taxon>
        <taxon>Bacilli</taxon>
        <taxon>Bacillales</taxon>
        <taxon>Paenibacillaceae</taxon>
        <taxon>Paenibacillus</taxon>
    </lineage>
</organism>
<evidence type="ECO:0000256" key="1">
    <source>
        <dbReference type="SAM" id="MobiDB-lite"/>
    </source>
</evidence>
<keyword evidence="3" id="KW-1185">Reference proteome</keyword>